<evidence type="ECO:0000256" key="4">
    <source>
        <dbReference type="ARBA" id="ARBA00022692"/>
    </source>
</evidence>
<dbReference type="Gene3D" id="2.70.150.10">
    <property type="entry name" value="Calcium-transporting ATPase, cytoplasmic transduction domain A"/>
    <property type="match status" value="1"/>
</dbReference>
<comment type="subcellular location">
    <subcellularLocation>
        <location evidence="9">Cell membrane</location>
    </subcellularLocation>
    <subcellularLocation>
        <location evidence="1">Membrane</location>
        <topology evidence="1">Multi-pass membrane protein</topology>
    </subcellularLocation>
</comment>
<dbReference type="InterPro" id="IPR059000">
    <property type="entry name" value="ATPase_P-type_domA"/>
</dbReference>
<dbReference type="NCBIfam" id="TIGR01512">
    <property type="entry name" value="ATPase-IB2_Cd"/>
    <property type="match status" value="1"/>
</dbReference>
<dbReference type="RefSeq" id="WP_046922859.1">
    <property type="nucleotide sequence ID" value="NZ_AYYL01000050.1"/>
</dbReference>
<dbReference type="InterPro" id="IPR027256">
    <property type="entry name" value="P-typ_ATPase_IB"/>
</dbReference>
<feature type="transmembrane region" description="Helical" evidence="9">
    <location>
        <begin position="52"/>
        <end position="69"/>
    </location>
</feature>
<feature type="transmembrane region" description="Helical" evidence="9">
    <location>
        <begin position="75"/>
        <end position="93"/>
    </location>
</feature>
<dbReference type="InterPro" id="IPR001757">
    <property type="entry name" value="P_typ_ATPase"/>
</dbReference>
<evidence type="ECO:0000256" key="8">
    <source>
        <dbReference type="ARBA" id="ARBA00049338"/>
    </source>
</evidence>
<name>A0A1I2RFR1_9LACO</name>
<keyword evidence="9" id="KW-1003">Cell membrane</keyword>
<dbReference type="SUPFAM" id="SSF81665">
    <property type="entry name" value="Calcium ATPase, transmembrane domain M"/>
    <property type="match status" value="1"/>
</dbReference>
<accession>A0A1I2RFR1</accession>
<dbReference type="NCBIfam" id="TIGR01494">
    <property type="entry name" value="ATPase_P-type"/>
    <property type="match status" value="1"/>
</dbReference>
<dbReference type="Pfam" id="PF00702">
    <property type="entry name" value="Hydrolase"/>
    <property type="match status" value="1"/>
</dbReference>
<evidence type="ECO:0000256" key="6">
    <source>
        <dbReference type="ARBA" id="ARBA00023136"/>
    </source>
</evidence>
<dbReference type="EMBL" id="FOPI01000017">
    <property type="protein sequence ID" value="SFG39525.1"/>
    <property type="molecule type" value="Genomic_DNA"/>
</dbReference>
<keyword evidence="9" id="KW-0547">Nucleotide-binding</keyword>
<dbReference type="InterPro" id="IPR023214">
    <property type="entry name" value="HAD_sf"/>
</dbReference>
<keyword evidence="9" id="KW-0067">ATP-binding</keyword>
<evidence type="ECO:0000256" key="3">
    <source>
        <dbReference type="ARBA" id="ARBA00022539"/>
    </source>
</evidence>
<dbReference type="InterPro" id="IPR023298">
    <property type="entry name" value="ATPase_P-typ_TM_dom_sf"/>
</dbReference>
<dbReference type="SUPFAM" id="SSF56784">
    <property type="entry name" value="HAD-like"/>
    <property type="match status" value="1"/>
</dbReference>
<dbReference type="NCBIfam" id="TIGR01525">
    <property type="entry name" value="ATPase-IB_hvy"/>
    <property type="match status" value="1"/>
</dbReference>
<dbReference type="CDD" id="cd02079">
    <property type="entry name" value="P-type_ATPase_HM"/>
    <property type="match status" value="1"/>
</dbReference>
<feature type="transmembrane region" description="Helical" evidence="9">
    <location>
        <begin position="545"/>
        <end position="564"/>
    </location>
</feature>
<keyword evidence="5 9" id="KW-1133">Transmembrane helix</keyword>
<dbReference type="SUPFAM" id="SSF81653">
    <property type="entry name" value="Calcium ATPase, transduction domain A"/>
    <property type="match status" value="1"/>
</dbReference>
<feature type="transmembrane region" description="Helical" evidence="9">
    <location>
        <begin position="29"/>
        <end position="45"/>
    </location>
</feature>
<dbReference type="Proteomes" id="UP000182635">
    <property type="component" value="Unassembled WGS sequence"/>
</dbReference>
<dbReference type="InterPro" id="IPR008250">
    <property type="entry name" value="ATPase_P-typ_transduc_dom_A_sf"/>
</dbReference>
<feature type="domain" description="P-type ATPase A" evidence="10">
    <location>
        <begin position="106"/>
        <end position="209"/>
    </location>
</feature>
<organism evidence="11 12">
    <name type="scientific">Ligilactobacillus ruminis DSM 20403 = NBRC 102161</name>
    <dbReference type="NCBI Taxonomy" id="1423798"/>
    <lineage>
        <taxon>Bacteria</taxon>
        <taxon>Bacillati</taxon>
        <taxon>Bacillota</taxon>
        <taxon>Bacilli</taxon>
        <taxon>Lactobacillales</taxon>
        <taxon>Lactobacillaceae</taxon>
        <taxon>Ligilactobacillus</taxon>
    </lineage>
</organism>
<evidence type="ECO:0000259" key="10">
    <source>
        <dbReference type="Pfam" id="PF00122"/>
    </source>
</evidence>
<dbReference type="PRINTS" id="PR00119">
    <property type="entry name" value="CATATPASE"/>
</dbReference>
<dbReference type="GO" id="GO:0016887">
    <property type="term" value="F:ATP hydrolysis activity"/>
    <property type="evidence" value="ECO:0007669"/>
    <property type="project" value="InterPro"/>
</dbReference>
<dbReference type="InterPro" id="IPR051014">
    <property type="entry name" value="Cation_Transport_ATPase_IB"/>
</dbReference>
<reference evidence="12" key="1">
    <citation type="submission" date="2016-10" db="EMBL/GenBank/DDBJ databases">
        <authorList>
            <person name="Varghese N."/>
            <person name="Submissions S."/>
        </authorList>
    </citation>
    <scope>NUCLEOTIDE SEQUENCE [LARGE SCALE GENOMIC DNA]</scope>
    <source>
        <strain evidence="12">DSM 20403</strain>
    </source>
</reference>
<dbReference type="InterPro" id="IPR023299">
    <property type="entry name" value="ATPase_P-typ_cyto_dom_N"/>
</dbReference>
<evidence type="ECO:0000256" key="1">
    <source>
        <dbReference type="ARBA" id="ARBA00004141"/>
    </source>
</evidence>
<gene>
    <name evidence="11" type="ORF">SAMN02910432_01181</name>
</gene>
<dbReference type="Gene3D" id="3.40.50.1000">
    <property type="entry name" value="HAD superfamily/HAD-like"/>
    <property type="match status" value="1"/>
</dbReference>
<dbReference type="Pfam" id="PF00122">
    <property type="entry name" value="E1-E2_ATPase"/>
    <property type="match status" value="1"/>
</dbReference>
<evidence type="ECO:0000256" key="7">
    <source>
        <dbReference type="ARBA" id="ARBA00039103"/>
    </source>
</evidence>
<dbReference type="InterPro" id="IPR036412">
    <property type="entry name" value="HAD-like_sf"/>
</dbReference>
<dbReference type="Gene3D" id="3.40.1110.10">
    <property type="entry name" value="Calcium-transporting ATPase, cytoplasmic domain N"/>
    <property type="match status" value="1"/>
</dbReference>
<evidence type="ECO:0000256" key="9">
    <source>
        <dbReference type="RuleBase" id="RU362081"/>
    </source>
</evidence>
<dbReference type="PANTHER" id="PTHR48085">
    <property type="entry name" value="CADMIUM/ZINC-TRANSPORTING ATPASE HMA2-RELATED"/>
    <property type="match status" value="1"/>
</dbReference>
<evidence type="ECO:0000313" key="12">
    <source>
        <dbReference type="Proteomes" id="UP000182635"/>
    </source>
</evidence>
<feature type="transmembrane region" description="Helical" evidence="9">
    <location>
        <begin position="250"/>
        <end position="275"/>
    </location>
</feature>
<dbReference type="PANTHER" id="PTHR48085:SF5">
    <property type="entry name" value="CADMIUM_ZINC-TRANSPORTING ATPASE HMA4-RELATED"/>
    <property type="match status" value="1"/>
</dbReference>
<dbReference type="GO" id="GO:0008551">
    <property type="term" value="F:P-type cadmium transporter activity"/>
    <property type="evidence" value="ECO:0007669"/>
    <property type="project" value="UniProtKB-EC"/>
</dbReference>
<protein>
    <recommendedName>
        <fullName evidence="7">Cd(2+)-exporting ATPase</fullName>
        <ecNumber evidence="7">7.2.2.21</ecNumber>
    </recommendedName>
</protein>
<keyword evidence="9" id="KW-0479">Metal-binding</keyword>
<keyword evidence="6 9" id="KW-0472">Membrane</keyword>
<feature type="transmembrane region" description="Helical" evidence="9">
    <location>
        <begin position="570"/>
        <end position="589"/>
    </location>
</feature>
<dbReference type="EC" id="7.2.2.21" evidence="7"/>
<evidence type="ECO:0000313" key="11">
    <source>
        <dbReference type="EMBL" id="SFG39525.1"/>
    </source>
</evidence>
<evidence type="ECO:0000256" key="5">
    <source>
        <dbReference type="ARBA" id="ARBA00022989"/>
    </source>
</evidence>
<dbReference type="OrthoDB" id="9813266at2"/>
<proteinExistence type="inferred from homology"/>
<dbReference type="GO" id="GO:0005886">
    <property type="term" value="C:plasma membrane"/>
    <property type="evidence" value="ECO:0007669"/>
    <property type="project" value="UniProtKB-SubCell"/>
</dbReference>
<dbReference type="GO" id="GO:0005524">
    <property type="term" value="F:ATP binding"/>
    <property type="evidence" value="ECO:0007669"/>
    <property type="project" value="UniProtKB-UniRule"/>
</dbReference>
<sequence>MRNKMILMTILVLLAEILRQQAFWYDALMIAVAVIGGVPIIIGAWKALRYRIISIELLVSTAVIGAVILGEFNEAGIVTWLFCLGEVLQTLILSRTQSAIRKLTEMVPDKALLLKDIDDDEPEEVSLSEIRQDDLLLVRAGDRIPADGTVVKGFGKANQANLTGEEEAMFKDCGKEVFAGTILEDGMLVISVSRVGSGTVFGRIIELVEDAQDSKPRVQKMIDRFAKYYTPAVFILALAVGIVLKNAELGITILVLGCPGALVIGIPVSLAAGIGRMAQENILIKGASTIESLSKIDALAFDKTGTLTVGRLRVEEMVWKRDDRSLLKAIESRSSHPLAGAIVTALEDVDSGGHDVSGMVTVPGKGIEAVVDGKKVRAGNAKFVGKPDFSMKSTGKSRVYLSVDGEVTGGLAIGSCLRDDAVNAVERLRRNGIRKIVLLSGDNQEAVDRIAEDVGISEGYGELMPDQKVEKINELRQEGFKVGFVGDGINDGPALALAHVGIAIGSGTDVALDVADVVLMTSELTKLDDARAFSGRIEANMKENIVIAVLTVVILLLGLVFGYIHMGSGMLVHEASILLVILNGMRLLGRKLI</sequence>
<comment type="catalytic activity">
    <reaction evidence="8">
        <text>Cd(2+)(in) + ATP + H2O = Cd(2+)(out) + ADP + phosphate + H(+)</text>
        <dbReference type="Rhea" id="RHEA:12132"/>
        <dbReference type="ChEBI" id="CHEBI:15377"/>
        <dbReference type="ChEBI" id="CHEBI:15378"/>
        <dbReference type="ChEBI" id="CHEBI:30616"/>
        <dbReference type="ChEBI" id="CHEBI:43474"/>
        <dbReference type="ChEBI" id="CHEBI:48775"/>
        <dbReference type="ChEBI" id="CHEBI:456216"/>
        <dbReference type="EC" id="7.2.2.21"/>
    </reaction>
</comment>
<dbReference type="PROSITE" id="PS00154">
    <property type="entry name" value="ATPASE_E1_E2"/>
    <property type="match status" value="1"/>
</dbReference>
<dbReference type="GO" id="GO:0046872">
    <property type="term" value="F:metal ion binding"/>
    <property type="evidence" value="ECO:0007669"/>
    <property type="project" value="UniProtKB-KW"/>
</dbReference>
<comment type="similarity">
    <text evidence="2 9">Belongs to the cation transport ATPase (P-type) (TC 3.A.3) family. Type IB subfamily.</text>
</comment>
<dbReference type="AlphaFoldDB" id="A0A1I2RFR1"/>
<feature type="transmembrane region" description="Helical" evidence="9">
    <location>
        <begin position="225"/>
        <end position="244"/>
    </location>
</feature>
<dbReference type="InterPro" id="IPR018303">
    <property type="entry name" value="ATPase_P-typ_P_site"/>
</dbReference>
<keyword evidence="3" id="KW-0104">Cadmium</keyword>
<evidence type="ECO:0000256" key="2">
    <source>
        <dbReference type="ARBA" id="ARBA00006024"/>
    </source>
</evidence>
<keyword evidence="4 9" id="KW-0812">Transmembrane</keyword>